<keyword evidence="1" id="KW-1133">Transmembrane helix</keyword>
<keyword evidence="3" id="KW-1185">Reference proteome</keyword>
<dbReference type="Proteomes" id="UP000265520">
    <property type="component" value="Unassembled WGS sequence"/>
</dbReference>
<feature type="non-terminal residue" evidence="2">
    <location>
        <position position="1"/>
    </location>
</feature>
<sequence>KSKNLEPSLLEADKETHQEVLVFLEMEASQTVNLPTFTGIDPIGWLATGVFMVWLMKRTKPN</sequence>
<organism evidence="2 3">
    <name type="scientific">Trifolium medium</name>
    <dbReference type="NCBI Taxonomy" id="97028"/>
    <lineage>
        <taxon>Eukaryota</taxon>
        <taxon>Viridiplantae</taxon>
        <taxon>Streptophyta</taxon>
        <taxon>Embryophyta</taxon>
        <taxon>Tracheophyta</taxon>
        <taxon>Spermatophyta</taxon>
        <taxon>Magnoliopsida</taxon>
        <taxon>eudicotyledons</taxon>
        <taxon>Gunneridae</taxon>
        <taxon>Pentapetalae</taxon>
        <taxon>rosids</taxon>
        <taxon>fabids</taxon>
        <taxon>Fabales</taxon>
        <taxon>Fabaceae</taxon>
        <taxon>Papilionoideae</taxon>
        <taxon>50 kb inversion clade</taxon>
        <taxon>NPAAA clade</taxon>
        <taxon>Hologalegina</taxon>
        <taxon>IRL clade</taxon>
        <taxon>Trifolieae</taxon>
        <taxon>Trifolium</taxon>
    </lineage>
</organism>
<keyword evidence="1" id="KW-0812">Transmembrane</keyword>
<dbReference type="AlphaFoldDB" id="A0A392VGK4"/>
<name>A0A392VGK4_9FABA</name>
<proteinExistence type="predicted"/>
<comment type="caution">
    <text evidence="2">The sequence shown here is derived from an EMBL/GenBank/DDBJ whole genome shotgun (WGS) entry which is preliminary data.</text>
</comment>
<evidence type="ECO:0000313" key="3">
    <source>
        <dbReference type="Proteomes" id="UP000265520"/>
    </source>
</evidence>
<protein>
    <submittedName>
        <fullName evidence="2">Uncharacterized protein</fullName>
    </submittedName>
</protein>
<evidence type="ECO:0000313" key="2">
    <source>
        <dbReference type="EMBL" id="MCI86562.1"/>
    </source>
</evidence>
<keyword evidence="1" id="KW-0472">Membrane</keyword>
<reference evidence="2 3" key="1">
    <citation type="journal article" date="2018" name="Front. Plant Sci.">
        <title>Red Clover (Trifolium pratense) and Zigzag Clover (T. medium) - A Picture of Genomic Similarities and Differences.</title>
        <authorList>
            <person name="Dluhosova J."/>
            <person name="Istvanek J."/>
            <person name="Nedelnik J."/>
            <person name="Repkova J."/>
        </authorList>
    </citation>
    <scope>NUCLEOTIDE SEQUENCE [LARGE SCALE GENOMIC DNA]</scope>
    <source>
        <strain evidence="3">cv. 10/8</strain>
        <tissue evidence="2">Leaf</tissue>
    </source>
</reference>
<dbReference type="EMBL" id="LXQA011144110">
    <property type="protein sequence ID" value="MCI86562.1"/>
    <property type="molecule type" value="Genomic_DNA"/>
</dbReference>
<accession>A0A392VGK4</accession>
<evidence type="ECO:0000256" key="1">
    <source>
        <dbReference type="SAM" id="Phobius"/>
    </source>
</evidence>
<feature type="transmembrane region" description="Helical" evidence="1">
    <location>
        <begin position="34"/>
        <end position="56"/>
    </location>
</feature>